<dbReference type="RefSeq" id="WP_378973063.1">
    <property type="nucleotide sequence ID" value="NZ_JBHSWN010000001.1"/>
</dbReference>
<evidence type="ECO:0000313" key="3">
    <source>
        <dbReference type="EMBL" id="MFC6791830.1"/>
    </source>
</evidence>
<proteinExistence type="predicted"/>
<feature type="signal peptide" evidence="2">
    <location>
        <begin position="1"/>
        <end position="22"/>
    </location>
</feature>
<accession>A0ABW2BNU6</accession>
<evidence type="ECO:0000313" key="4">
    <source>
        <dbReference type="Proteomes" id="UP001596292"/>
    </source>
</evidence>
<dbReference type="Proteomes" id="UP001596292">
    <property type="component" value="Unassembled WGS sequence"/>
</dbReference>
<feature type="chain" id="PRO_5046990231" description="Antifreeze protein" evidence="2">
    <location>
        <begin position="23"/>
        <end position="136"/>
    </location>
</feature>
<evidence type="ECO:0008006" key="5">
    <source>
        <dbReference type="Google" id="ProtNLM"/>
    </source>
</evidence>
<organism evidence="3 4">
    <name type="scientific">Methylobacterium komagatae</name>
    <dbReference type="NCBI Taxonomy" id="374425"/>
    <lineage>
        <taxon>Bacteria</taxon>
        <taxon>Pseudomonadati</taxon>
        <taxon>Pseudomonadota</taxon>
        <taxon>Alphaproteobacteria</taxon>
        <taxon>Hyphomicrobiales</taxon>
        <taxon>Methylobacteriaceae</taxon>
        <taxon>Methylobacterium</taxon>
    </lineage>
</organism>
<sequence>MKVVSATVLGLALLSGLTPALAQPYGARDYGYDRRDYDDRDYDDRGRRGYGRDYDRGGRGGYAFDEREYLRCNPDVRRAVMRGQMPSGLTHYQTYGRREGRRLELLTEPRGIHDGRVRPALGERAVAAVTRRRSFG</sequence>
<dbReference type="EMBL" id="JBHSWN010000001">
    <property type="protein sequence ID" value="MFC6791830.1"/>
    <property type="molecule type" value="Genomic_DNA"/>
</dbReference>
<gene>
    <name evidence="3" type="ORF">ACFQE0_20855</name>
</gene>
<feature type="region of interest" description="Disordered" evidence="1">
    <location>
        <begin position="32"/>
        <end position="51"/>
    </location>
</feature>
<evidence type="ECO:0000256" key="2">
    <source>
        <dbReference type="SAM" id="SignalP"/>
    </source>
</evidence>
<reference evidence="4" key="1">
    <citation type="journal article" date="2019" name="Int. J. Syst. Evol. Microbiol.">
        <title>The Global Catalogue of Microorganisms (GCM) 10K type strain sequencing project: providing services to taxonomists for standard genome sequencing and annotation.</title>
        <authorList>
            <consortium name="The Broad Institute Genomics Platform"/>
            <consortium name="The Broad Institute Genome Sequencing Center for Infectious Disease"/>
            <person name="Wu L."/>
            <person name="Ma J."/>
        </authorList>
    </citation>
    <scope>NUCLEOTIDE SEQUENCE [LARGE SCALE GENOMIC DNA]</scope>
    <source>
        <strain evidence="4">CCUG 48316</strain>
    </source>
</reference>
<evidence type="ECO:0000256" key="1">
    <source>
        <dbReference type="SAM" id="MobiDB-lite"/>
    </source>
</evidence>
<name>A0ABW2BNU6_9HYPH</name>
<protein>
    <recommendedName>
        <fullName evidence="5">Antifreeze protein</fullName>
    </recommendedName>
</protein>
<keyword evidence="4" id="KW-1185">Reference proteome</keyword>
<comment type="caution">
    <text evidence="3">The sequence shown here is derived from an EMBL/GenBank/DDBJ whole genome shotgun (WGS) entry which is preliminary data.</text>
</comment>
<keyword evidence="2" id="KW-0732">Signal</keyword>